<name>A0AAD7X588_9APHY</name>
<dbReference type="InterPro" id="IPR045340">
    <property type="entry name" value="DUF6533"/>
</dbReference>
<keyword evidence="2" id="KW-0472">Membrane</keyword>
<sequence>MATSTDSALVSVLAFAATYDYCIMSATALLMYYCITTLDEESKHYSECMFTLATLLYATNRYLPLLGTIYFVVAPGLNVLVLISEYLQKMQYSVMAVVIWYHSLNRTVFPTFTTTPSNELPRLTAILVSDFLDDLREATGMIDDGARMRAEETGQNAAESPDPEHGQNGEAASSGGKLEMEGVLKGEAEV</sequence>
<dbReference type="Pfam" id="PF20151">
    <property type="entry name" value="DUF6533"/>
    <property type="match status" value="1"/>
</dbReference>
<feature type="transmembrane region" description="Helical" evidence="2">
    <location>
        <begin position="12"/>
        <end position="33"/>
    </location>
</feature>
<dbReference type="Proteomes" id="UP001215151">
    <property type="component" value="Unassembled WGS sequence"/>
</dbReference>
<dbReference type="AlphaFoldDB" id="A0AAD7X588"/>
<gene>
    <name evidence="4" type="ORF">ONZ51_g11700</name>
</gene>
<reference evidence="4" key="1">
    <citation type="submission" date="2022-11" db="EMBL/GenBank/DDBJ databases">
        <title>Genome Sequence of Cubamyces cubensis.</title>
        <authorList>
            <person name="Buettner E."/>
        </authorList>
    </citation>
    <scope>NUCLEOTIDE SEQUENCE</scope>
    <source>
        <strain evidence="4">MPL-01</strain>
    </source>
</reference>
<evidence type="ECO:0000259" key="3">
    <source>
        <dbReference type="Pfam" id="PF20151"/>
    </source>
</evidence>
<feature type="transmembrane region" description="Helical" evidence="2">
    <location>
        <begin position="69"/>
        <end position="87"/>
    </location>
</feature>
<evidence type="ECO:0000313" key="5">
    <source>
        <dbReference type="Proteomes" id="UP001215151"/>
    </source>
</evidence>
<keyword evidence="2" id="KW-0812">Transmembrane</keyword>
<proteinExistence type="predicted"/>
<comment type="caution">
    <text evidence="4">The sequence shown here is derived from an EMBL/GenBank/DDBJ whole genome shotgun (WGS) entry which is preliminary data.</text>
</comment>
<evidence type="ECO:0000313" key="4">
    <source>
        <dbReference type="EMBL" id="KAJ8457156.1"/>
    </source>
</evidence>
<organism evidence="4 5">
    <name type="scientific">Trametes cubensis</name>
    <dbReference type="NCBI Taxonomy" id="1111947"/>
    <lineage>
        <taxon>Eukaryota</taxon>
        <taxon>Fungi</taxon>
        <taxon>Dikarya</taxon>
        <taxon>Basidiomycota</taxon>
        <taxon>Agaricomycotina</taxon>
        <taxon>Agaricomycetes</taxon>
        <taxon>Polyporales</taxon>
        <taxon>Polyporaceae</taxon>
        <taxon>Trametes</taxon>
    </lineage>
</organism>
<keyword evidence="5" id="KW-1185">Reference proteome</keyword>
<keyword evidence="2" id="KW-1133">Transmembrane helix</keyword>
<feature type="domain" description="DUF6533" evidence="3">
    <location>
        <begin position="21"/>
        <end position="66"/>
    </location>
</feature>
<evidence type="ECO:0000256" key="1">
    <source>
        <dbReference type="SAM" id="MobiDB-lite"/>
    </source>
</evidence>
<dbReference type="EMBL" id="JAPEVG010000591">
    <property type="protein sequence ID" value="KAJ8457156.1"/>
    <property type="molecule type" value="Genomic_DNA"/>
</dbReference>
<protein>
    <recommendedName>
        <fullName evidence="3">DUF6533 domain-containing protein</fullName>
    </recommendedName>
</protein>
<accession>A0AAD7X588</accession>
<feature type="compositionally biased region" description="Basic and acidic residues" evidence="1">
    <location>
        <begin position="178"/>
        <end position="190"/>
    </location>
</feature>
<evidence type="ECO:0000256" key="2">
    <source>
        <dbReference type="SAM" id="Phobius"/>
    </source>
</evidence>
<feature type="region of interest" description="Disordered" evidence="1">
    <location>
        <begin position="149"/>
        <end position="190"/>
    </location>
</feature>